<dbReference type="Proteomes" id="UP000800092">
    <property type="component" value="Unassembled WGS sequence"/>
</dbReference>
<evidence type="ECO:0000313" key="2">
    <source>
        <dbReference type="Proteomes" id="UP000800092"/>
    </source>
</evidence>
<accession>A0A6A6H1L2</accession>
<organism evidence="1 2">
    <name type="scientific">Viridothelium virens</name>
    <name type="common">Speckled blister lichen</name>
    <name type="synonym">Trypethelium virens</name>
    <dbReference type="NCBI Taxonomy" id="1048519"/>
    <lineage>
        <taxon>Eukaryota</taxon>
        <taxon>Fungi</taxon>
        <taxon>Dikarya</taxon>
        <taxon>Ascomycota</taxon>
        <taxon>Pezizomycotina</taxon>
        <taxon>Dothideomycetes</taxon>
        <taxon>Dothideomycetes incertae sedis</taxon>
        <taxon>Trypetheliales</taxon>
        <taxon>Trypetheliaceae</taxon>
        <taxon>Viridothelium</taxon>
    </lineage>
</organism>
<reference evidence="1" key="1">
    <citation type="journal article" date="2020" name="Stud. Mycol.">
        <title>101 Dothideomycetes genomes: a test case for predicting lifestyles and emergence of pathogens.</title>
        <authorList>
            <person name="Haridas S."/>
            <person name="Albert R."/>
            <person name="Binder M."/>
            <person name="Bloem J."/>
            <person name="Labutti K."/>
            <person name="Salamov A."/>
            <person name="Andreopoulos B."/>
            <person name="Baker S."/>
            <person name="Barry K."/>
            <person name="Bills G."/>
            <person name="Bluhm B."/>
            <person name="Cannon C."/>
            <person name="Castanera R."/>
            <person name="Culley D."/>
            <person name="Daum C."/>
            <person name="Ezra D."/>
            <person name="Gonzalez J."/>
            <person name="Henrissat B."/>
            <person name="Kuo A."/>
            <person name="Liang C."/>
            <person name="Lipzen A."/>
            <person name="Lutzoni F."/>
            <person name="Magnuson J."/>
            <person name="Mondo S."/>
            <person name="Nolan M."/>
            <person name="Ohm R."/>
            <person name="Pangilinan J."/>
            <person name="Park H.-J."/>
            <person name="Ramirez L."/>
            <person name="Alfaro M."/>
            <person name="Sun H."/>
            <person name="Tritt A."/>
            <person name="Yoshinaga Y."/>
            <person name="Zwiers L.-H."/>
            <person name="Turgeon B."/>
            <person name="Goodwin S."/>
            <person name="Spatafora J."/>
            <person name="Crous P."/>
            <person name="Grigoriev I."/>
        </authorList>
    </citation>
    <scope>NUCLEOTIDE SEQUENCE</scope>
    <source>
        <strain evidence="1">Tuck. ex Michener</strain>
    </source>
</reference>
<gene>
    <name evidence="1" type="ORF">EV356DRAFT_525774</name>
</gene>
<proteinExistence type="predicted"/>
<name>A0A6A6H1L2_VIRVR</name>
<evidence type="ECO:0000313" key="1">
    <source>
        <dbReference type="EMBL" id="KAF2231769.1"/>
    </source>
</evidence>
<keyword evidence="2" id="KW-1185">Reference proteome</keyword>
<dbReference type="EMBL" id="ML991823">
    <property type="protein sequence ID" value="KAF2231769.1"/>
    <property type="molecule type" value="Genomic_DNA"/>
</dbReference>
<protein>
    <submittedName>
        <fullName evidence="1">Uncharacterized protein</fullName>
    </submittedName>
</protein>
<dbReference type="AlphaFoldDB" id="A0A6A6H1L2"/>
<sequence>MADGLNHARAMRITEIMNDFRVIQHHIAQIRVQPMREESELFGFRTLRHAISQAQAVLAQPFRANLPAPRGDVEQEKEQLRQVIIDAAVRRFRVHKNYLQATAALRWINSRNAVLGGRSPHAGHAPALQAIDNTLQAELASITNQRVELALRSQDAAQGKWLEEDPSLALILEYIQ</sequence>
<dbReference type="OrthoDB" id="4510061at2759"/>